<dbReference type="InterPro" id="IPR015897">
    <property type="entry name" value="CHK_kinase-like"/>
</dbReference>
<dbReference type="EMBL" id="LR899014">
    <property type="protein sequence ID" value="CAD7091882.1"/>
    <property type="molecule type" value="Genomic_DNA"/>
</dbReference>
<proteinExistence type="predicted"/>
<dbReference type="OrthoDB" id="411145at2759"/>
<dbReference type="OMA" id="THMALRK"/>
<accession>A0A7R8V4B3</accession>
<evidence type="ECO:0000313" key="3">
    <source>
        <dbReference type="Proteomes" id="UP000594454"/>
    </source>
</evidence>
<dbReference type="PANTHER" id="PTHR11012">
    <property type="entry name" value="PROTEIN KINASE-LIKE DOMAIN-CONTAINING"/>
    <property type="match status" value="1"/>
</dbReference>
<organism evidence="2 3">
    <name type="scientific">Hermetia illucens</name>
    <name type="common">Black soldier fly</name>
    <dbReference type="NCBI Taxonomy" id="343691"/>
    <lineage>
        <taxon>Eukaryota</taxon>
        <taxon>Metazoa</taxon>
        <taxon>Ecdysozoa</taxon>
        <taxon>Arthropoda</taxon>
        <taxon>Hexapoda</taxon>
        <taxon>Insecta</taxon>
        <taxon>Pterygota</taxon>
        <taxon>Neoptera</taxon>
        <taxon>Endopterygota</taxon>
        <taxon>Diptera</taxon>
        <taxon>Brachycera</taxon>
        <taxon>Stratiomyomorpha</taxon>
        <taxon>Stratiomyidae</taxon>
        <taxon>Hermetiinae</taxon>
        <taxon>Hermetia</taxon>
    </lineage>
</organism>
<dbReference type="SUPFAM" id="SSF56112">
    <property type="entry name" value="Protein kinase-like (PK-like)"/>
    <property type="match status" value="1"/>
</dbReference>
<protein>
    <recommendedName>
        <fullName evidence="1">CHK kinase-like domain-containing protein</fullName>
    </recommendedName>
</protein>
<keyword evidence="3" id="KW-1185">Reference proteome</keyword>
<evidence type="ECO:0000313" key="2">
    <source>
        <dbReference type="EMBL" id="CAD7091882.1"/>
    </source>
</evidence>
<dbReference type="AlphaFoldDB" id="A0A7R8V4B3"/>
<dbReference type="PANTHER" id="PTHR11012:SF13">
    <property type="entry name" value="CHK KINASE-LIKE DOMAIN-CONTAINING PROTEIN-RELATED"/>
    <property type="match status" value="1"/>
</dbReference>
<gene>
    <name evidence="2" type="ORF">HERILL_LOCUS14280</name>
</gene>
<dbReference type="InParanoid" id="A0A7R8V4B3"/>
<dbReference type="Pfam" id="PF02958">
    <property type="entry name" value="EcKL"/>
    <property type="match status" value="1"/>
</dbReference>
<dbReference type="Gene3D" id="3.90.1200.10">
    <property type="match status" value="1"/>
</dbReference>
<feature type="domain" description="CHK kinase-like" evidence="1">
    <location>
        <begin position="142"/>
        <end position="333"/>
    </location>
</feature>
<reference evidence="2 3" key="1">
    <citation type="submission" date="2020-11" db="EMBL/GenBank/DDBJ databases">
        <authorList>
            <person name="Wallbank WR R."/>
            <person name="Pardo Diaz C."/>
            <person name="Kozak K."/>
            <person name="Martin S."/>
            <person name="Jiggins C."/>
            <person name="Moest M."/>
            <person name="Warren A I."/>
            <person name="Generalovic N T."/>
            <person name="Byers J.R.P. K."/>
            <person name="Montejo-Kovacevich G."/>
            <person name="Yen C E."/>
        </authorList>
    </citation>
    <scope>NUCLEOTIDE SEQUENCE [LARGE SCALE GENOMIC DNA]</scope>
</reference>
<dbReference type="SMART" id="SM00587">
    <property type="entry name" value="CHK"/>
    <property type="match status" value="1"/>
</dbReference>
<dbReference type="Proteomes" id="UP000594454">
    <property type="component" value="Chromosome 6"/>
</dbReference>
<name>A0A7R8V4B3_HERIL</name>
<dbReference type="InterPro" id="IPR011009">
    <property type="entry name" value="Kinase-like_dom_sf"/>
</dbReference>
<sequence>MPESEAPNSILANQPTPQWICPEYVQKVLRNYFLDEDLQIVEIFITPATAKGENYASTMTRVRVKYTNPGQRNLQSGSFLIKSNVENDEYTSGKLSDCDVFSREMEIYSKIIPKLRKILQSKDLDEELVPRIIDIDYAHDSIMFEDLTARSFVPADRVKGFDMAHAKMVLRKLAKWHAASAVLGHAEPEIFQSYDRGLMTRRTDVHVPYYENSLRFCASAVSRLPGYEKYASKMFKLQNKLVELGRRAFDRRNDRLNVFVHGDLWITNVLFKYNANMHPVDATLIDFQFSFWGSPTIDLHYFFNTSLSDELVLDGQEELVQYYYEMLVEDLQGLGYKGKIPTLKEFWIEFMDTGIYGFISGCLVKPYMINEDASADADLASLLQEDERAENFKRVVFSNERVHQNLKKLLPIFDRRGFLDVHQ</sequence>
<dbReference type="InterPro" id="IPR004119">
    <property type="entry name" value="EcKL"/>
</dbReference>
<evidence type="ECO:0000259" key="1">
    <source>
        <dbReference type="SMART" id="SM00587"/>
    </source>
</evidence>